<sequence length="160" mass="15993">MKLRLALATMIIGITAAVLARPVPETAPAAAPGPELPALVAPAVTTGRPDALPGFPGLPPAGVAQRAWDMPAVAPPGGLPAGGQAPSGAMLGNDDPLSRLQAAPLGWQPAPHLAESADTLLGDASVAESEPVPEPAMWLLMLAGFGLVGVAARRHHLATL</sequence>
<dbReference type="Pfam" id="PF07589">
    <property type="entry name" value="PEP-CTERM"/>
    <property type="match status" value="1"/>
</dbReference>
<accession>A0A255YXR9</accession>
<evidence type="ECO:0000256" key="1">
    <source>
        <dbReference type="SAM" id="MobiDB-lite"/>
    </source>
</evidence>
<feature type="compositionally biased region" description="Low complexity" evidence="1">
    <location>
        <begin position="79"/>
        <end position="89"/>
    </location>
</feature>
<comment type="caution">
    <text evidence="4">The sequence shown here is derived from an EMBL/GenBank/DDBJ whole genome shotgun (WGS) entry which is preliminary data.</text>
</comment>
<feature type="domain" description="Ice-binding protein C-terminal" evidence="3">
    <location>
        <begin position="131"/>
        <end position="154"/>
    </location>
</feature>
<dbReference type="NCBIfam" id="NF035944">
    <property type="entry name" value="PEPxxWA-CTERM"/>
    <property type="match status" value="1"/>
</dbReference>
<evidence type="ECO:0000313" key="4">
    <source>
        <dbReference type="EMBL" id="OYQ33978.1"/>
    </source>
</evidence>
<evidence type="ECO:0000259" key="3">
    <source>
        <dbReference type="Pfam" id="PF07589"/>
    </source>
</evidence>
<dbReference type="AlphaFoldDB" id="A0A255YXR9"/>
<dbReference type="InterPro" id="IPR013424">
    <property type="entry name" value="Ice-binding_C"/>
</dbReference>
<dbReference type="Proteomes" id="UP000216991">
    <property type="component" value="Unassembled WGS sequence"/>
</dbReference>
<feature type="signal peptide" evidence="2">
    <location>
        <begin position="1"/>
        <end position="20"/>
    </location>
</feature>
<dbReference type="RefSeq" id="WP_094472637.1">
    <property type="nucleotide sequence ID" value="NZ_NOXT01000072.1"/>
</dbReference>
<keyword evidence="2" id="KW-0732">Signal</keyword>
<gene>
    <name evidence="4" type="ORF">CHU93_02635</name>
</gene>
<dbReference type="EMBL" id="NOXT01000072">
    <property type="protein sequence ID" value="OYQ33978.1"/>
    <property type="molecule type" value="Genomic_DNA"/>
</dbReference>
<evidence type="ECO:0000256" key="2">
    <source>
        <dbReference type="SAM" id="SignalP"/>
    </source>
</evidence>
<evidence type="ECO:0000313" key="5">
    <source>
        <dbReference type="Proteomes" id="UP000216991"/>
    </source>
</evidence>
<keyword evidence="5" id="KW-1185">Reference proteome</keyword>
<protein>
    <recommendedName>
        <fullName evidence="3">Ice-binding protein C-terminal domain-containing protein</fullName>
    </recommendedName>
</protein>
<reference evidence="4 5" key="1">
    <citation type="submission" date="2017-07" db="EMBL/GenBank/DDBJ databases">
        <title>Sandarakinorhabdus cyanobacteriorum sp. nov., a novel bacterium isolated from cyanobacterial aggregates in a eutrophic lake.</title>
        <authorList>
            <person name="Cai H."/>
        </authorList>
    </citation>
    <scope>NUCLEOTIDE SEQUENCE [LARGE SCALE GENOMIC DNA]</scope>
    <source>
        <strain evidence="4 5">TH057</strain>
    </source>
</reference>
<proteinExistence type="predicted"/>
<feature type="chain" id="PRO_5011970985" description="Ice-binding protein C-terminal domain-containing protein" evidence="2">
    <location>
        <begin position="21"/>
        <end position="160"/>
    </location>
</feature>
<feature type="region of interest" description="Disordered" evidence="1">
    <location>
        <begin position="75"/>
        <end position="95"/>
    </location>
</feature>
<name>A0A255YXR9_9SPHN</name>
<dbReference type="NCBIfam" id="TIGR02595">
    <property type="entry name" value="PEP_CTERM"/>
    <property type="match status" value="1"/>
</dbReference>
<organism evidence="4 5">
    <name type="scientific">Sandarakinorhabdus cyanobacteriorum</name>
    <dbReference type="NCBI Taxonomy" id="1981098"/>
    <lineage>
        <taxon>Bacteria</taxon>
        <taxon>Pseudomonadati</taxon>
        <taxon>Pseudomonadota</taxon>
        <taxon>Alphaproteobacteria</taxon>
        <taxon>Sphingomonadales</taxon>
        <taxon>Sphingosinicellaceae</taxon>
        <taxon>Sandarakinorhabdus</taxon>
    </lineage>
</organism>
<dbReference type="OrthoDB" id="7572019at2"/>